<evidence type="ECO:0000313" key="2">
    <source>
        <dbReference type="EMBL" id="SUU83861.1"/>
    </source>
</evidence>
<dbReference type="Pfam" id="PF11373">
    <property type="entry name" value="DUF3175"/>
    <property type="match status" value="1"/>
</dbReference>
<evidence type="ECO:0000313" key="3">
    <source>
        <dbReference type="Proteomes" id="UP000254343"/>
    </source>
</evidence>
<proteinExistence type="predicted"/>
<dbReference type="InterPro" id="IPR021513">
    <property type="entry name" value="Phage_RSL1_Orf186"/>
</dbReference>
<gene>
    <name evidence="2" type="ORF">NCTC12722_01040</name>
</gene>
<dbReference type="AlphaFoldDB" id="A0A380W4H5"/>
<dbReference type="EMBL" id="UIGB01000001">
    <property type="protein sequence ID" value="SUU83861.1"/>
    <property type="molecule type" value="Genomic_DNA"/>
</dbReference>
<reference evidence="2 3" key="1">
    <citation type="submission" date="2018-06" db="EMBL/GenBank/DDBJ databases">
        <authorList>
            <consortium name="Pathogen Informatics"/>
            <person name="Doyle S."/>
        </authorList>
    </citation>
    <scope>NUCLEOTIDE SEQUENCE [LARGE SCALE GENOMIC DNA]</scope>
    <source>
        <strain evidence="2 3">NCTC12722</strain>
    </source>
</reference>
<feature type="compositionally biased region" description="Basic residues" evidence="1">
    <location>
        <begin position="1"/>
        <end position="54"/>
    </location>
</feature>
<dbReference type="RefSeq" id="WP_002718640.1">
    <property type="nucleotide sequence ID" value="NZ_UFSI01000001.1"/>
</dbReference>
<feature type="region of interest" description="Disordered" evidence="1">
    <location>
        <begin position="77"/>
        <end position="99"/>
    </location>
</feature>
<accession>A0A380W4H5</accession>
<sequence>MAKTATRRKRTTASKSRGTHARKARNRKTALKSTARRVRKTGAHSAKRPVKKWSKQVTQTSDALDLKHDVFKQDSPKAIARSLKRSAEQSHRRKSDPYRSAMSMLVFYINRAGQNLPATRRKKLEATKGELRKAFGKAA</sequence>
<protein>
    <submittedName>
        <fullName evidence="2">Protein of uncharacterized function (DUF3175)</fullName>
    </submittedName>
</protein>
<organism evidence="2 3">
    <name type="scientific">Afipia felis</name>
    <name type="common">Cat scratch disease bacillus</name>
    <dbReference type="NCBI Taxonomy" id="1035"/>
    <lineage>
        <taxon>Bacteria</taxon>
        <taxon>Pseudomonadati</taxon>
        <taxon>Pseudomonadota</taxon>
        <taxon>Alphaproteobacteria</taxon>
        <taxon>Hyphomicrobiales</taxon>
        <taxon>Nitrobacteraceae</taxon>
        <taxon>Afipia</taxon>
    </lineage>
</organism>
<evidence type="ECO:0000256" key="1">
    <source>
        <dbReference type="SAM" id="MobiDB-lite"/>
    </source>
</evidence>
<dbReference type="Proteomes" id="UP000254343">
    <property type="component" value="Unassembled WGS sequence"/>
</dbReference>
<name>A0A380W4H5_AFIFE</name>
<feature type="region of interest" description="Disordered" evidence="1">
    <location>
        <begin position="1"/>
        <end position="59"/>
    </location>
</feature>